<dbReference type="PROSITE" id="PS50110">
    <property type="entry name" value="RESPONSE_REGULATORY"/>
    <property type="match status" value="1"/>
</dbReference>
<dbReference type="SMART" id="SM00052">
    <property type="entry name" value="EAL"/>
    <property type="match status" value="1"/>
</dbReference>
<dbReference type="SUPFAM" id="SSF141868">
    <property type="entry name" value="EAL domain-like"/>
    <property type="match status" value="1"/>
</dbReference>
<keyword evidence="1" id="KW-0597">Phosphoprotein</keyword>
<dbReference type="InterPro" id="IPR050706">
    <property type="entry name" value="Cyclic-di-GMP_PDE-like"/>
</dbReference>
<dbReference type="PANTHER" id="PTHR33121">
    <property type="entry name" value="CYCLIC DI-GMP PHOSPHODIESTERASE PDEF"/>
    <property type="match status" value="1"/>
</dbReference>
<dbReference type="Proteomes" id="UP000180175">
    <property type="component" value="Chromosome"/>
</dbReference>
<dbReference type="InterPro" id="IPR043128">
    <property type="entry name" value="Rev_trsase/Diguanyl_cyclase"/>
</dbReference>
<dbReference type="InterPro" id="IPR035919">
    <property type="entry name" value="EAL_sf"/>
</dbReference>
<evidence type="ECO:0000259" key="2">
    <source>
        <dbReference type="PROSITE" id="PS50110"/>
    </source>
</evidence>
<dbReference type="CDD" id="cd01949">
    <property type="entry name" value="GGDEF"/>
    <property type="match status" value="1"/>
</dbReference>
<dbReference type="FunFam" id="3.20.20.450:FF:000001">
    <property type="entry name" value="Cyclic di-GMP phosphodiesterase yahA"/>
    <property type="match status" value="1"/>
</dbReference>
<evidence type="ECO:0000259" key="4">
    <source>
        <dbReference type="PROSITE" id="PS50887"/>
    </source>
</evidence>
<feature type="domain" description="GGDEF" evidence="4">
    <location>
        <begin position="172"/>
        <end position="305"/>
    </location>
</feature>
<dbReference type="GO" id="GO:0071111">
    <property type="term" value="F:cyclic-guanylate-specific phosphodiesterase activity"/>
    <property type="evidence" value="ECO:0007669"/>
    <property type="project" value="InterPro"/>
</dbReference>
<reference evidence="6 7" key="2">
    <citation type="journal article" date="2017" name="Genome Announc.">
        <title>Draft Genome Sequences of Four Alkaliphilic Bacteria Belonging to the Anaerobacillus Genus.</title>
        <authorList>
            <person name="Bassil N.M."/>
            <person name="Lloyd J.R."/>
        </authorList>
    </citation>
    <scope>NUCLEOTIDE SEQUENCE [LARGE SCALE GENOMIC DNA]</scope>
    <source>
        <strain evidence="6 7">NB2006</strain>
    </source>
</reference>
<dbReference type="PROSITE" id="PS50883">
    <property type="entry name" value="EAL"/>
    <property type="match status" value="1"/>
</dbReference>
<evidence type="ECO:0000313" key="6">
    <source>
        <dbReference type="EMBL" id="QOY34269.1"/>
    </source>
</evidence>
<dbReference type="SUPFAM" id="SSF52172">
    <property type="entry name" value="CheY-like"/>
    <property type="match status" value="1"/>
</dbReference>
<dbReference type="GO" id="GO:0000160">
    <property type="term" value="P:phosphorelay signal transduction system"/>
    <property type="evidence" value="ECO:0007669"/>
    <property type="project" value="InterPro"/>
</dbReference>
<evidence type="ECO:0000313" key="5">
    <source>
        <dbReference type="EMBL" id="OIJ04732.1"/>
    </source>
</evidence>
<dbReference type="Pfam" id="PF00563">
    <property type="entry name" value="EAL"/>
    <property type="match status" value="1"/>
</dbReference>
<evidence type="ECO:0000256" key="1">
    <source>
        <dbReference type="PROSITE-ProRule" id="PRU00169"/>
    </source>
</evidence>
<dbReference type="Pfam" id="PF00990">
    <property type="entry name" value="GGDEF"/>
    <property type="match status" value="1"/>
</dbReference>
<feature type="domain" description="Response regulatory" evidence="2">
    <location>
        <begin position="12"/>
        <end position="129"/>
    </location>
</feature>
<dbReference type="Gene3D" id="3.30.70.270">
    <property type="match status" value="1"/>
</dbReference>
<dbReference type="RefSeq" id="WP_071319149.1">
    <property type="nucleotide sequence ID" value="NZ_CP063356.2"/>
</dbReference>
<reference evidence="5 7" key="1">
    <citation type="submission" date="2016-10" db="EMBL/GenBank/DDBJ databases">
        <title>Draft genome sequences of four alkaliphilic bacteria belonging to the Anaerobacillus genus.</title>
        <authorList>
            <person name="Bassil N.M."/>
            <person name="Lloyd J.R."/>
        </authorList>
    </citation>
    <scope>NUCLEOTIDE SEQUENCE [LARGE SCALE GENOMIC DNA]</scope>
    <source>
        <strain evidence="5 7">NB2006</strain>
    </source>
</reference>
<dbReference type="InterPro" id="IPR011006">
    <property type="entry name" value="CheY-like_superfamily"/>
</dbReference>
<evidence type="ECO:0000259" key="3">
    <source>
        <dbReference type="PROSITE" id="PS50883"/>
    </source>
</evidence>
<proteinExistence type="predicted"/>
<dbReference type="CDD" id="cd01948">
    <property type="entry name" value="EAL"/>
    <property type="match status" value="1"/>
</dbReference>
<dbReference type="InterPro" id="IPR000160">
    <property type="entry name" value="GGDEF_dom"/>
</dbReference>
<dbReference type="InterPro" id="IPR029787">
    <property type="entry name" value="Nucleotide_cyclase"/>
</dbReference>
<feature type="modified residue" description="4-aspartylphosphate" evidence="1">
    <location>
        <position position="61"/>
    </location>
</feature>
<dbReference type="SMART" id="SM00267">
    <property type="entry name" value="GGDEF"/>
    <property type="match status" value="1"/>
</dbReference>
<dbReference type="Pfam" id="PF00072">
    <property type="entry name" value="Response_reg"/>
    <property type="match status" value="1"/>
</dbReference>
<gene>
    <name evidence="6" type="ORF">AWH56_016220</name>
    <name evidence="5" type="ORF">AWH56_22430</name>
</gene>
<dbReference type="SUPFAM" id="SSF55073">
    <property type="entry name" value="Nucleotide cyclase"/>
    <property type="match status" value="1"/>
</dbReference>
<dbReference type="AlphaFoldDB" id="A0A1S2KX13"/>
<accession>A0A1S2KX13</accession>
<keyword evidence="7" id="KW-1185">Reference proteome</keyword>
<name>A0A1S2KX13_9BACI</name>
<dbReference type="PROSITE" id="PS50887">
    <property type="entry name" value="GGDEF"/>
    <property type="match status" value="1"/>
</dbReference>
<dbReference type="SMART" id="SM00448">
    <property type="entry name" value="REC"/>
    <property type="match status" value="1"/>
</dbReference>
<dbReference type="KEGG" id="aia:AWH56_016220"/>
<dbReference type="EMBL" id="LQXD01000197">
    <property type="protein sequence ID" value="OIJ04732.1"/>
    <property type="molecule type" value="Genomic_DNA"/>
</dbReference>
<dbReference type="OrthoDB" id="9759607at2"/>
<reference evidence="6 7" key="3">
    <citation type="journal article" date="2019" name="Int. J. Syst. Evol. Microbiol.">
        <title>Anaerobacillus isosaccharinicus sp. nov., an alkaliphilic bacterium which degrades isosaccharinic acid.</title>
        <authorList>
            <person name="Bassil N.M."/>
            <person name="Lloyd J.R."/>
        </authorList>
    </citation>
    <scope>NUCLEOTIDE SEQUENCE [LARGE SCALE GENOMIC DNA]</scope>
    <source>
        <strain evidence="6 7">NB2006</strain>
    </source>
</reference>
<dbReference type="NCBIfam" id="TIGR00254">
    <property type="entry name" value="GGDEF"/>
    <property type="match status" value="1"/>
</dbReference>
<dbReference type="InterPro" id="IPR001789">
    <property type="entry name" value="Sig_transdc_resp-reg_receiver"/>
</dbReference>
<dbReference type="Gene3D" id="3.20.20.450">
    <property type="entry name" value="EAL domain"/>
    <property type="match status" value="1"/>
</dbReference>
<dbReference type="InterPro" id="IPR001633">
    <property type="entry name" value="EAL_dom"/>
</dbReference>
<protein>
    <submittedName>
        <fullName evidence="6">EAL domain-containing protein</fullName>
    </submittedName>
</protein>
<sequence length="578" mass="65764">MVELQLEVNPPMILVVDDRRSTRLLIRKVLQKEGYKIVEAENGQEALEIFNTYKPAVILLDIVMPVMDGLTACKKIRRMPGGEETPILMFTGKNEGKFVVEKAFQAGANDFITKPINWEELKYRVLRMLQIRDMYEKIQRQYYYDSLTGLPNRLLLQDRLAVAINQLSETNEKLAIIYLTIKNFNLINDAFGYEDGDLILKAITERLLTISNPNLTITRVGLANFPCIIKQIHSEDEAAKKADEIIVALSDEWTIRGQEIYLDSNIGISLYPNDGNEVQALLQHAEIAMVRASELRTNSYCFYNEEMNSKAYERISLENALRTALTKGEFVLFYQPKILSETDTISGVEVLIRWRNEERGLVPPGEFIPVVEENGMIIEIGEWVLRTACKQVKTWLDQGFEISLSVNVSSRQFYENCFVSRIEGILLETQFPASLLTIEITESIAMKDINHAISCLEQLKGLNVQISIDDFGTGYSSLSYLNQLPLSELKIDRSFIENLANNGNGAIIDMILALGRTLNLNVVAEGVETIEQKLYLKERNCREMQGFLFSKPIPINELEILLKSFDRKDLKVNSSSLD</sequence>
<organism evidence="5 7">
    <name type="scientific">Anaerobacillus isosaccharinicus</name>
    <dbReference type="NCBI Taxonomy" id="1532552"/>
    <lineage>
        <taxon>Bacteria</taxon>
        <taxon>Bacillati</taxon>
        <taxon>Bacillota</taxon>
        <taxon>Bacilli</taxon>
        <taxon>Bacillales</taxon>
        <taxon>Bacillaceae</taxon>
        <taxon>Anaerobacillus</taxon>
    </lineage>
</organism>
<evidence type="ECO:0000313" key="7">
    <source>
        <dbReference type="Proteomes" id="UP000180175"/>
    </source>
</evidence>
<dbReference type="Gene3D" id="3.40.50.2300">
    <property type="match status" value="1"/>
</dbReference>
<dbReference type="EMBL" id="CP063356">
    <property type="protein sequence ID" value="QOY34269.1"/>
    <property type="molecule type" value="Genomic_DNA"/>
</dbReference>
<reference evidence="6" key="4">
    <citation type="submission" date="2020-10" db="EMBL/GenBank/DDBJ databases">
        <authorList>
            <person name="Bassil N.M."/>
            <person name="Lloyd J.R."/>
        </authorList>
    </citation>
    <scope>NUCLEOTIDE SEQUENCE</scope>
    <source>
        <strain evidence="6">NB2006</strain>
    </source>
</reference>
<dbReference type="PANTHER" id="PTHR33121:SF71">
    <property type="entry name" value="OXYGEN SENSOR PROTEIN DOSP"/>
    <property type="match status" value="1"/>
</dbReference>
<feature type="domain" description="EAL" evidence="3">
    <location>
        <begin position="314"/>
        <end position="566"/>
    </location>
</feature>